<accession>A0A4R8LMW6</accession>
<organism evidence="2 3">
    <name type="scientific">Alicyclobacillus sacchari</name>
    <dbReference type="NCBI Taxonomy" id="392010"/>
    <lineage>
        <taxon>Bacteria</taxon>
        <taxon>Bacillati</taxon>
        <taxon>Bacillota</taxon>
        <taxon>Bacilli</taxon>
        <taxon>Bacillales</taxon>
        <taxon>Alicyclobacillaceae</taxon>
        <taxon>Alicyclobacillus</taxon>
    </lineage>
</organism>
<evidence type="ECO:0000313" key="2">
    <source>
        <dbReference type="EMBL" id="TDY46711.1"/>
    </source>
</evidence>
<dbReference type="Proteomes" id="UP000294581">
    <property type="component" value="Unassembled WGS sequence"/>
</dbReference>
<evidence type="ECO:0000313" key="3">
    <source>
        <dbReference type="Proteomes" id="UP000294581"/>
    </source>
</evidence>
<protein>
    <submittedName>
        <fullName evidence="2">Uncharacterized protein</fullName>
    </submittedName>
</protein>
<comment type="caution">
    <text evidence="2">The sequence shown here is derived from an EMBL/GenBank/DDBJ whole genome shotgun (WGS) entry which is preliminary data.</text>
</comment>
<reference evidence="2 3" key="1">
    <citation type="submission" date="2019-03" db="EMBL/GenBank/DDBJ databases">
        <title>Genomic Encyclopedia of Type Strains, Phase IV (KMG-IV): sequencing the most valuable type-strain genomes for metagenomic binning, comparative biology and taxonomic classification.</title>
        <authorList>
            <person name="Goeker M."/>
        </authorList>
    </citation>
    <scope>NUCLEOTIDE SEQUENCE [LARGE SCALE GENOMIC DNA]</scope>
    <source>
        <strain evidence="2 3">DSM 17974</strain>
    </source>
</reference>
<keyword evidence="3" id="KW-1185">Reference proteome</keyword>
<sequence length="107" mass="11261">MLDILDGATDEAPWGTLEQARGGCVSAADCNARQSRASAGKHAFSFGNAGGSAGEDKASERGGNARRVEEAATWLEKDMPALVGPQADRPWVKYVLRELARVSATVT</sequence>
<feature type="region of interest" description="Disordered" evidence="1">
    <location>
        <begin position="42"/>
        <end position="65"/>
    </location>
</feature>
<gene>
    <name evidence="2" type="ORF">C7445_106140</name>
</gene>
<proteinExistence type="predicted"/>
<evidence type="ECO:0000256" key="1">
    <source>
        <dbReference type="SAM" id="MobiDB-lite"/>
    </source>
</evidence>
<name>A0A4R8LMW6_9BACL</name>
<dbReference type="AlphaFoldDB" id="A0A4R8LMW6"/>
<dbReference type="EMBL" id="SORF01000006">
    <property type="protein sequence ID" value="TDY46711.1"/>
    <property type="molecule type" value="Genomic_DNA"/>
</dbReference>